<comment type="caution">
    <text evidence="1">The sequence shown here is derived from an EMBL/GenBank/DDBJ whole genome shotgun (WGS) entry which is preliminary data.</text>
</comment>
<name>A0A4Y7SQI8_COPMI</name>
<proteinExistence type="predicted"/>
<dbReference type="EMBL" id="QPFP01000070">
    <property type="protein sequence ID" value="TEB24133.1"/>
    <property type="molecule type" value="Genomic_DNA"/>
</dbReference>
<accession>A0A4Y7SQI8</accession>
<evidence type="ECO:0000313" key="1">
    <source>
        <dbReference type="EMBL" id="TEB24133.1"/>
    </source>
</evidence>
<gene>
    <name evidence="1" type="ORF">FA13DRAFT_1714886</name>
</gene>
<evidence type="ECO:0000313" key="2">
    <source>
        <dbReference type="Proteomes" id="UP000298030"/>
    </source>
</evidence>
<dbReference type="OrthoDB" id="331602at2759"/>
<protein>
    <submittedName>
        <fullName evidence="1">Uncharacterized protein</fullName>
    </submittedName>
</protein>
<keyword evidence="2" id="KW-1185">Reference proteome</keyword>
<sequence length="296" mass="32981">MKRNETKGTSRTLQRFRPSIPHAGLRTVHIPVGEPLESEFFAVGRVELRGPVAIELASRVHTAACGAAGWHLLSPHILEASGLLKATLRSKEIELGDMKRELEASESNRRATCTVWKRRWRWFSKAKRGGLRASYKAQGTLASWSSSSLVADPTVGAANLGHFAGLGGLLDVLGRYKGENGLTGGSEGQIEEMGKQTETLDRTLFELSSEIARRRHVAQRGAYLGFWRATRPEGDSREVMEMLWLCGRTRPCSNVYGCWMVLRESRDGGEQGTKEIQDLTRHKEKALYEVCFSFFS</sequence>
<dbReference type="Proteomes" id="UP000298030">
    <property type="component" value="Unassembled WGS sequence"/>
</dbReference>
<reference evidence="1 2" key="1">
    <citation type="journal article" date="2019" name="Nat. Ecol. Evol.">
        <title>Megaphylogeny resolves global patterns of mushroom evolution.</title>
        <authorList>
            <person name="Varga T."/>
            <person name="Krizsan K."/>
            <person name="Foldi C."/>
            <person name="Dima B."/>
            <person name="Sanchez-Garcia M."/>
            <person name="Sanchez-Ramirez S."/>
            <person name="Szollosi G.J."/>
            <person name="Szarkandi J.G."/>
            <person name="Papp V."/>
            <person name="Albert L."/>
            <person name="Andreopoulos W."/>
            <person name="Angelini C."/>
            <person name="Antonin V."/>
            <person name="Barry K.W."/>
            <person name="Bougher N.L."/>
            <person name="Buchanan P."/>
            <person name="Buyck B."/>
            <person name="Bense V."/>
            <person name="Catcheside P."/>
            <person name="Chovatia M."/>
            <person name="Cooper J."/>
            <person name="Damon W."/>
            <person name="Desjardin D."/>
            <person name="Finy P."/>
            <person name="Geml J."/>
            <person name="Haridas S."/>
            <person name="Hughes K."/>
            <person name="Justo A."/>
            <person name="Karasinski D."/>
            <person name="Kautmanova I."/>
            <person name="Kiss B."/>
            <person name="Kocsube S."/>
            <person name="Kotiranta H."/>
            <person name="LaButti K.M."/>
            <person name="Lechner B.E."/>
            <person name="Liimatainen K."/>
            <person name="Lipzen A."/>
            <person name="Lukacs Z."/>
            <person name="Mihaltcheva S."/>
            <person name="Morgado L.N."/>
            <person name="Niskanen T."/>
            <person name="Noordeloos M.E."/>
            <person name="Ohm R.A."/>
            <person name="Ortiz-Santana B."/>
            <person name="Ovrebo C."/>
            <person name="Racz N."/>
            <person name="Riley R."/>
            <person name="Savchenko A."/>
            <person name="Shiryaev A."/>
            <person name="Soop K."/>
            <person name="Spirin V."/>
            <person name="Szebenyi C."/>
            <person name="Tomsovsky M."/>
            <person name="Tulloss R.E."/>
            <person name="Uehling J."/>
            <person name="Grigoriev I.V."/>
            <person name="Vagvolgyi C."/>
            <person name="Papp T."/>
            <person name="Martin F.M."/>
            <person name="Miettinen O."/>
            <person name="Hibbett D.S."/>
            <person name="Nagy L.G."/>
        </authorList>
    </citation>
    <scope>NUCLEOTIDE SEQUENCE [LARGE SCALE GENOMIC DNA]</scope>
    <source>
        <strain evidence="1 2">FP101781</strain>
    </source>
</reference>
<dbReference type="AlphaFoldDB" id="A0A4Y7SQI8"/>
<organism evidence="1 2">
    <name type="scientific">Coprinellus micaceus</name>
    <name type="common">Glistening ink-cap mushroom</name>
    <name type="synonym">Coprinus micaceus</name>
    <dbReference type="NCBI Taxonomy" id="71717"/>
    <lineage>
        <taxon>Eukaryota</taxon>
        <taxon>Fungi</taxon>
        <taxon>Dikarya</taxon>
        <taxon>Basidiomycota</taxon>
        <taxon>Agaricomycotina</taxon>
        <taxon>Agaricomycetes</taxon>
        <taxon>Agaricomycetidae</taxon>
        <taxon>Agaricales</taxon>
        <taxon>Agaricineae</taxon>
        <taxon>Psathyrellaceae</taxon>
        <taxon>Coprinellus</taxon>
    </lineage>
</organism>